<organism evidence="2 3">
    <name type="scientific">Mycena rosella</name>
    <name type="common">Pink bonnet</name>
    <name type="synonym">Agaricus rosellus</name>
    <dbReference type="NCBI Taxonomy" id="1033263"/>
    <lineage>
        <taxon>Eukaryota</taxon>
        <taxon>Fungi</taxon>
        <taxon>Dikarya</taxon>
        <taxon>Basidiomycota</taxon>
        <taxon>Agaricomycotina</taxon>
        <taxon>Agaricomycetes</taxon>
        <taxon>Agaricomycetidae</taxon>
        <taxon>Agaricales</taxon>
        <taxon>Marasmiineae</taxon>
        <taxon>Mycenaceae</taxon>
        <taxon>Mycena</taxon>
    </lineage>
</organism>
<dbReference type="AlphaFoldDB" id="A0AAD7H2U0"/>
<evidence type="ECO:0000256" key="1">
    <source>
        <dbReference type="SAM" id="MobiDB-lite"/>
    </source>
</evidence>
<keyword evidence="3" id="KW-1185">Reference proteome</keyword>
<accession>A0AAD7H2U0</accession>
<sequence>MAETPPSPTPTASPAPDTSVNDDTERPCYNISKKLKNKSDPRRILAVAIFKDIQQVHATAVFQWEQDPTPMTRKEYVMSVIWPALDFKFAISGPDGFKVADFQVELKKHGLPDPIVDDTRKRTKNPRDIFVAEKHLEITKAAEPLLEGKDRTYNDGLGLKAFQETTTKMFDSLDAQELVALGERAAKVNEDVPDDDIETNQSELSVVVQKALRKTMGDGPGKAGDVCFFVRYAFKRPSDGAVVYKRISVLKPSDKRRFANAQDEEGPEFKAWALSVLLSPEEVLLFVPQAPAVVLAPEQGAQNSAQAAETVAPVGDSETPDFSPALVKAATAQPPPRTSNGDGGAPPPRTPHGDGGAPASPLTPLPPGPPPAKKARGRPRKTALVVGQKRKAEDERVEGEPVAAVKRQKNPVAPWPRTTRATVGPRTPSPAPIQGSMINSFFYPIGAILPVDYAWQDEYEPVWRKPAALALYD</sequence>
<reference evidence="2" key="1">
    <citation type="submission" date="2023-03" db="EMBL/GenBank/DDBJ databases">
        <title>Massive genome expansion in bonnet fungi (Mycena s.s.) driven by repeated elements and novel gene families across ecological guilds.</title>
        <authorList>
            <consortium name="Lawrence Berkeley National Laboratory"/>
            <person name="Harder C.B."/>
            <person name="Miyauchi S."/>
            <person name="Viragh M."/>
            <person name="Kuo A."/>
            <person name="Thoen E."/>
            <person name="Andreopoulos B."/>
            <person name="Lu D."/>
            <person name="Skrede I."/>
            <person name="Drula E."/>
            <person name="Henrissat B."/>
            <person name="Morin E."/>
            <person name="Kohler A."/>
            <person name="Barry K."/>
            <person name="LaButti K."/>
            <person name="Morin E."/>
            <person name="Salamov A."/>
            <person name="Lipzen A."/>
            <person name="Mereny Z."/>
            <person name="Hegedus B."/>
            <person name="Baldrian P."/>
            <person name="Stursova M."/>
            <person name="Weitz H."/>
            <person name="Taylor A."/>
            <person name="Grigoriev I.V."/>
            <person name="Nagy L.G."/>
            <person name="Martin F."/>
            <person name="Kauserud H."/>
        </authorList>
    </citation>
    <scope>NUCLEOTIDE SEQUENCE</scope>
    <source>
        <strain evidence="2">CBHHK067</strain>
    </source>
</reference>
<gene>
    <name evidence="2" type="ORF">B0H17DRAFT_1123965</name>
</gene>
<feature type="region of interest" description="Disordered" evidence="1">
    <location>
        <begin position="1"/>
        <end position="26"/>
    </location>
</feature>
<dbReference type="EMBL" id="JARKIE010000001">
    <property type="protein sequence ID" value="KAJ7710877.1"/>
    <property type="molecule type" value="Genomic_DNA"/>
</dbReference>
<feature type="compositionally biased region" description="Pro residues" evidence="1">
    <location>
        <begin position="361"/>
        <end position="372"/>
    </location>
</feature>
<protein>
    <submittedName>
        <fullName evidence="2">Uncharacterized protein</fullName>
    </submittedName>
</protein>
<dbReference type="Proteomes" id="UP001221757">
    <property type="component" value="Unassembled WGS sequence"/>
</dbReference>
<name>A0AAD7H2U0_MYCRO</name>
<feature type="region of interest" description="Disordered" evidence="1">
    <location>
        <begin position="330"/>
        <end position="404"/>
    </location>
</feature>
<proteinExistence type="predicted"/>
<evidence type="ECO:0000313" key="3">
    <source>
        <dbReference type="Proteomes" id="UP001221757"/>
    </source>
</evidence>
<feature type="compositionally biased region" description="Pro residues" evidence="1">
    <location>
        <begin position="1"/>
        <end position="13"/>
    </location>
</feature>
<evidence type="ECO:0000313" key="2">
    <source>
        <dbReference type="EMBL" id="KAJ7710877.1"/>
    </source>
</evidence>
<comment type="caution">
    <text evidence="2">The sequence shown here is derived from an EMBL/GenBank/DDBJ whole genome shotgun (WGS) entry which is preliminary data.</text>
</comment>